<comment type="caution">
    <text evidence="9">The sequence shown here is derived from an EMBL/GenBank/DDBJ whole genome shotgun (WGS) entry which is preliminary data.</text>
</comment>
<evidence type="ECO:0000256" key="7">
    <source>
        <dbReference type="ARBA" id="ARBA00023033"/>
    </source>
</evidence>
<gene>
    <name evidence="9" type="primary">Cyp4c3_27</name>
    <name evidence="9" type="ORF">AVEN_229550_1</name>
</gene>
<dbReference type="InterPro" id="IPR036396">
    <property type="entry name" value="Cyt_P450_sf"/>
</dbReference>
<evidence type="ECO:0000256" key="2">
    <source>
        <dbReference type="ARBA" id="ARBA00004586"/>
    </source>
</evidence>
<dbReference type="Pfam" id="PF00067">
    <property type="entry name" value="p450"/>
    <property type="match status" value="1"/>
</dbReference>
<name>A0A4Y2EGV9_ARAVE</name>
<keyword evidence="8" id="KW-0472">Membrane</keyword>
<dbReference type="PRINTS" id="PR00385">
    <property type="entry name" value="P450"/>
</dbReference>
<keyword evidence="4" id="KW-0479">Metal-binding</keyword>
<dbReference type="Gene3D" id="1.10.630.10">
    <property type="entry name" value="Cytochrome P450"/>
    <property type="match status" value="1"/>
</dbReference>
<evidence type="ECO:0000256" key="5">
    <source>
        <dbReference type="ARBA" id="ARBA00022824"/>
    </source>
</evidence>
<dbReference type="GO" id="GO:0005506">
    <property type="term" value="F:iron ion binding"/>
    <property type="evidence" value="ECO:0007669"/>
    <property type="project" value="InterPro"/>
</dbReference>
<dbReference type="GO" id="GO:0020037">
    <property type="term" value="F:heme binding"/>
    <property type="evidence" value="ECO:0007669"/>
    <property type="project" value="InterPro"/>
</dbReference>
<comment type="cofactor">
    <cofactor evidence="1">
        <name>heme</name>
        <dbReference type="ChEBI" id="CHEBI:30413"/>
    </cofactor>
</comment>
<dbReference type="PRINTS" id="PR00463">
    <property type="entry name" value="EP450I"/>
</dbReference>
<evidence type="ECO:0000313" key="10">
    <source>
        <dbReference type="Proteomes" id="UP000499080"/>
    </source>
</evidence>
<dbReference type="InterPro" id="IPR001128">
    <property type="entry name" value="Cyt_P450"/>
</dbReference>
<keyword evidence="10" id="KW-1185">Reference proteome</keyword>
<evidence type="ECO:0000256" key="4">
    <source>
        <dbReference type="ARBA" id="ARBA00022617"/>
    </source>
</evidence>
<dbReference type="SUPFAM" id="SSF48264">
    <property type="entry name" value="Cytochrome P450"/>
    <property type="match status" value="1"/>
</dbReference>
<dbReference type="GO" id="GO:0016705">
    <property type="term" value="F:oxidoreductase activity, acting on paired donors, with incorporation or reduction of molecular oxygen"/>
    <property type="evidence" value="ECO:0007669"/>
    <property type="project" value="InterPro"/>
</dbReference>
<keyword evidence="7" id="KW-0560">Oxidoreductase</keyword>
<dbReference type="Proteomes" id="UP000499080">
    <property type="component" value="Unassembled WGS sequence"/>
</dbReference>
<organism evidence="9 10">
    <name type="scientific">Araneus ventricosus</name>
    <name type="common">Orbweaver spider</name>
    <name type="synonym">Epeira ventricosa</name>
    <dbReference type="NCBI Taxonomy" id="182803"/>
    <lineage>
        <taxon>Eukaryota</taxon>
        <taxon>Metazoa</taxon>
        <taxon>Ecdysozoa</taxon>
        <taxon>Arthropoda</taxon>
        <taxon>Chelicerata</taxon>
        <taxon>Arachnida</taxon>
        <taxon>Araneae</taxon>
        <taxon>Araneomorphae</taxon>
        <taxon>Entelegynae</taxon>
        <taxon>Araneoidea</taxon>
        <taxon>Araneidae</taxon>
        <taxon>Araneus</taxon>
    </lineage>
</organism>
<dbReference type="PANTHER" id="PTHR24291:SF189">
    <property type="entry name" value="CYTOCHROME P450 4C3-RELATED"/>
    <property type="match status" value="1"/>
</dbReference>
<evidence type="ECO:0000313" key="9">
    <source>
        <dbReference type="EMBL" id="GBM28372.1"/>
    </source>
</evidence>
<dbReference type="AlphaFoldDB" id="A0A4Y2EGV9"/>
<proteinExistence type="inferred from homology"/>
<keyword evidence="7" id="KW-0503">Monooxygenase</keyword>
<keyword evidence="4" id="KW-0349">Heme</keyword>
<evidence type="ECO:0000256" key="3">
    <source>
        <dbReference type="ARBA" id="ARBA00010617"/>
    </source>
</evidence>
<comment type="subcellular location">
    <subcellularLocation>
        <location evidence="2">Endoplasmic reticulum membrane</location>
    </subcellularLocation>
</comment>
<evidence type="ECO:0000256" key="8">
    <source>
        <dbReference type="ARBA" id="ARBA00023136"/>
    </source>
</evidence>
<dbReference type="InterPro" id="IPR050196">
    <property type="entry name" value="Cytochrome_P450_Monoox"/>
</dbReference>
<evidence type="ECO:0000256" key="6">
    <source>
        <dbReference type="ARBA" id="ARBA00023004"/>
    </source>
</evidence>
<sequence>MHYDNRAFGHETVSAAIAWALYLIGLHSDVQMKLHEELDKVFGEDTKQPASERDLSDLQYLDCVIKETNRLYPTAPVFGRGIQEDTNIYYSKIIVRHKYRLSDPTVRVHHSLASTLIDQVVLSCHSPTDIPF</sequence>
<protein>
    <submittedName>
        <fullName evidence="9">Cytochrome P450 4c3</fullName>
    </submittedName>
</protein>
<keyword evidence="5" id="KW-0256">Endoplasmic reticulum</keyword>
<accession>A0A4Y2EGV9</accession>
<dbReference type="EMBL" id="BGPR01000609">
    <property type="protein sequence ID" value="GBM28372.1"/>
    <property type="molecule type" value="Genomic_DNA"/>
</dbReference>
<evidence type="ECO:0000256" key="1">
    <source>
        <dbReference type="ARBA" id="ARBA00001971"/>
    </source>
</evidence>
<keyword evidence="6" id="KW-0408">Iron</keyword>
<dbReference type="PANTHER" id="PTHR24291">
    <property type="entry name" value="CYTOCHROME P450 FAMILY 4"/>
    <property type="match status" value="1"/>
</dbReference>
<dbReference type="OrthoDB" id="6433036at2759"/>
<dbReference type="GO" id="GO:0004497">
    <property type="term" value="F:monooxygenase activity"/>
    <property type="evidence" value="ECO:0007669"/>
    <property type="project" value="UniProtKB-KW"/>
</dbReference>
<dbReference type="InterPro" id="IPR002401">
    <property type="entry name" value="Cyt_P450_E_grp-I"/>
</dbReference>
<comment type="similarity">
    <text evidence="3">Belongs to the cytochrome P450 family.</text>
</comment>
<reference evidence="9 10" key="1">
    <citation type="journal article" date="2019" name="Sci. Rep.">
        <title>Orb-weaving spider Araneus ventricosus genome elucidates the spidroin gene catalogue.</title>
        <authorList>
            <person name="Kono N."/>
            <person name="Nakamura H."/>
            <person name="Ohtoshi R."/>
            <person name="Moran D.A.P."/>
            <person name="Shinohara A."/>
            <person name="Yoshida Y."/>
            <person name="Fujiwara M."/>
            <person name="Mori M."/>
            <person name="Tomita M."/>
            <person name="Arakawa K."/>
        </authorList>
    </citation>
    <scope>NUCLEOTIDE SEQUENCE [LARGE SCALE GENOMIC DNA]</scope>
</reference>
<dbReference type="GO" id="GO:0005789">
    <property type="term" value="C:endoplasmic reticulum membrane"/>
    <property type="evidence" value="ECO:0007669"/>
    <property type="project" value="UniProtKB-SubCell"/>
</dbReference>